<dbReference type="PANTHER" id="PTHR40732">
    <property type="entry name" value="UPF0218 PROTEIN TK1697"/>
    <property type="match status" value="1"/>
</dbReference>
<evidence type="ECO:0000256" key="6">
    <source>
        <dbReference type="HAMAP-Rule" id="MF_00590"/>
    </source>
</evidence>
<protein>
    <recommendedName>
        <fullName evidence="6">GTP-dependent dephospho-CoA kinase</fullName>
        <ecNumber evidence="6">2.7.1.237</ecNumber>
    </recommendedName>
    <alternativeName>
        <fullName evidence="6">Dephospho-coenzyme A kinase</fullName>
        <shortName evidence="6">DPCK</shortName>
    </alternativeName>
</protein>
<dbReference type="PIRSF" id="PIRSF006533">
    <property type="entry name" value="UCP006533"/>
    <property type="match status" value="1"/>
</dbReference>
<feature type="binding site" evidence="6">
    <location>
        <position position="49"/>
    </location>
    <ligand>
        <name>GTP</name>
        <dbReference type="ChEBI" id="CHEBI:37565"/>
    </ligand>
</feature>
<name>A0A841HA69_HALSI</name>
<feature type="binding site" evidence="6">
    <location>
        <position position="48"/>
    </location>
    <ligand>
        <name>GTP</name>
        <dbReference type="ChEBI" id="CHEBI:37565"/>
    </ligand>
</feature>
<dbReference type="Pfam" id="PF04019">
    <property type="entry name" value="DUF359"/>
    <property type="match status" value="1"/>
</dbReference>
<keyword evidence="4 6" id="KW-0173">Coenzyme A biosynthesis</keyword>
<evidence type="ECO:0000313" key="7">
    <source>
        <dbReference type="EMBL" id="MBB6089222.1"/>
    </source>
</evidence>
<organism evidence="7 8">
    <name type="scientific">Halobacterium salinarum</name>
    <name type="common">Halobacterium halobium</name>
    <dbReference type="NCBI Taxonomy" id="2242"/>
    <lineage>
        <taxon>Archaea</taxon>
        <taxon>Methanobacteriati</taxon>
        <taxon>Methanobacteriota</taxon>
        <taxon>Stenosarchaea group</taxon>
        <taxon>Halobacteria</taxon>
        <taxon>Halobacteriales</taxon>
        <taxon>Halobacteriaceae</taxon>
        <taxon>Halobacterium</taxon>
    </lineage>
</organism>
<dbReference type="Proteomes" id="UP000642919">
    <property type="component" value="Unassembled WGS sequence"/>
</dbReference>
<comment type="function">
    <text evidence="6">Catalyzes the GTP-dependent phosphorylation of the 3'-hydroxyl group of dephosphocoenzyme A to form coenzyme A (CoA).</text>
</comment>
<dbReference type="UniPathway" id="UPA00241"/>
<dbReference type="GO" id="GO:0015937">
    <property type="term" value="P:coenzyme A biosynthetic process"/>
    <property type="evidence" value="ECO:0007669"/>
    <property type="project" value="UniProtKB-UniRule"/>
</dbReference>
<dbReference type="GO" id="GO:0016301">
    <property type="term" value="F:kinase activity"/>
    <property type="evidence" value="ECO:0007669"/>
    <property type="project" value="UniProtKB-UniRule"/>
</dbReference>
<evidence type="ECO:0000256" key="2">
    <source>
        <dbReference type="ARBA" id="ARBA00022741"/>
    </source>
</evidence>
<accession>A0A841HA69</accession>
<comment type="similarity">
    <text evidence="6">Belongs to the GTP-dependent DPCK family.</text>
</comment>
<feature type="binding site" evidence="6">
    <location>
        <position position="50"/>
    </location>
    <ligand>
        <name>GTP</name>
        <dbReference type="ChEBI" id="CHEBI:37565"/>
    </ligand>
</feature>
<comment type="caution">
    <text evidence="7">The sequence shown here is derived from an EMBL/GenBank/DDBJ whole genome shotgun (WGS) entry which is preliminary data.</text>
</comment>
<comment type="pathway">
    <text evidence="6">Cofactor biosynthesis; coenzyme A biosynthesis.</text>
</comment>
<dbReference type="InterPro" id="IPR007164">
    <property type="entry name" value="GTP-dep_dephospho-CoA_kin"/>
</dbReference>
<evidence type="ECO:0000256" key="4">
    <source>
        <dbReference type="ARBA" id="ARBA00022993"/>
    </source>
</evidence>
<feature type="binding site" evidence="6">
    <location>
        <position position="67"/>
    </location>
    <ligand>
        <name>GTP</name>
        <dbReference type="ChEBI" id="CHEBI:37565"/>
    </ligand>
</feature>
<proteinExistence type="inferred from homology"/>
<dbReference type="GO" id="GO:0005525">
    <property type="term" value="F:GTP binding"/>
    <property type="evidence" value="ECO:0007669"/>
    <property type="project" value="UniProtKB-UniRule"/>
</dbReference>
<dbReference type="EMBL" id="JACHGX010000001">
    <property type="protein sequence ID" value="MBB6089222.1"/>
    <property type="molecule type" value="Genomic_DNA"/>
</dbReference>
<dbReference type="HAMAP" id="MF_00590">
    <property type="entry name" value="Dephospho_CoA_kinase_GTP_dep"/>
    <property type="match status" value="1"/>
</dbReference>
<evidence type="ECO:0000256" key="5">
    <source>
        <dbReference type="ARBA" id="ARBA00023134"/>
    </source>
</evidence>
<gene>
    <name evidence="7" type="ORF">HNR49_000560</name>
</gene>
<dbReference type="EC" id="2.7.1.237" evidence="6"/>
<feature type="binding site" evidence="6">
    <location>
        <position position="123"/>
    </location>
    <ligand>
        <name>GTP</name>
        <dbReference type="ChEBI" id="CHEBI:37565"/>
    </ligand>
</feature>
<keyword evidence="3 6" id="KW-0418">Kinase</keyword>
<evidence type="ECO:0000256" key="3">
    <source>
        <dbReference type="ARBA" id="ARBA00022777"/>
    </source>
</evidence>
<keyword evidence="2 6" id="KW-0547">Nucleotide-binding</keyword>
<keyword evidence="5 6" id="KW-0342">GTP-binding</keyword>
<comment type="catalytic activity">
    <reaction evidence="6">
        <text>3'-dephospho-CoA + GTP = GDP + CoA + H(+)</text>
        <dbReference type="Rhea" id="RHEA:61156"/>
        <dbReference type="ChEBI" id="CHEBI:15378"/>
        <dbReference type="ChEBI" id="CHEBI:37565"/>
        <dbReference type="ChEBI" id="CHEBI:57287"/>
        <dbReference type="ChEBI" id="CHEBI:57328"/>
        <dbReference type="ChEBI" id="CHEBI:58189"/>
        <dbReference type="EC" id="2.7.1.237"/>
    </reaction>
</comment>
<evidence type="ECO:0000256" key="1">
    <source>
        <dbReference type="ARBA" id="ARBA00022679"/>
    </source>
</evidence>
<comment type="caution">
    <text evidence="6">Lacks conserved residue(s) required for the propagation of feature annotation.</text>
</comment>
<keyword evidence="1 6" id="KW-0808">Transferase</keyword>
<dbReference type="PANTHER" id="PTHR40732:SF1">
    <property type="entry name" value="GTP-DEPENDENT DEPHOSPHO-COA KINASE"/>
    <property type="match status" value="1"/>
</dbReference>
<reference evidence="7" key="1">
    <citation type="submission" date="2020-08" db="EMBL/GenBank/DDBJ databases">
        <title>Genomic Encyclopedia of Type Strains, Phase IV (KMG-IV): sequencing the most valuable type-strain genomes for metagenomic binning, comparative biology and taxonomic classification.</title>
        <authorList>
            <person name="Goeker M."/>
        </authorList>
    </citation>
    <scope>NUCLEOTIDE SEQUENCE</scope>
    <source>
        <strain evidence="7">DSM 669</strain>
    </source>
</reference>
<sequence length="180" mass="18570">MRTVSETDAAATLPADARDAFKSPIGPVYTDAAALLADATPPIIAVGDVVTYHLVDAGQTPAVAVVDGRTERDAVRPAVRDAIPEPDLTVASEPGTVSVSLVRALVDAIADADATVVSVDGEEDLAVVPAVLAAPADATVVYGQPGEGMVRVPVTDAGRAEMRERADRLETTAAFWRLVD</sequence>
<evidence type="ECO:0000313" key="8">
    <source>
        <dbReference type="Proteomes" id="UP000642919"/>
    </source>
</evidence>
<dbReference type="AlphaFoldDB" id="A0A841HA69"/>